<name>A0A8J6CDJ8_DIALT</name>
<feature type="region of interest" description="Disordered" evidence="1">
    <location>
        <begin position="129"/>
        <end position="153"/>
    </location>
</feature>
<feature type="compositionally biased region" description="Low complexity" evidence="1">
    <location>
        <begin position="261"/>
        <end position="277"/>
    </location>
</feature>
<evidence type="ECO:0000256" key="1">
    <source>
        <dbReference type="SAM" id="MobiDB-lite"/>
    </source>
</evidence>
<proteinExistence type="predicted"/>
<dbReference type="EMBL" id="JAGTXO010000001">
    <property type="protein sequence ID" value="KAG8471082.1"/>
    <property type="molecule type" value="Genomic_DNA"/>
</dbReference>
<feature type="compositionally biased region" description="Basic residues" evidence="1">
    <location>
        <begin position="300"/>
        <end position="316"/>
    </location>
</feature>
<evidence type="ECO:0000313" key="3">
    <source>
        <dbReference type="Proteomes" id="UP000751190"/>
    </source>
</evidence>
<reference evidence="2" key="1">
    <citation type="submission" date="2021-05" db="EMBL/GenBank/DDBJ databases">
        <title>The genome of the haptophyte Pavlova lutheri (Diacronema luteri, Pavlovales) - a model for lipid biosynthesis in eukaryotic algae.</title>
        <authorList>
            <person name="Hulatt C.J."/>
            <person name="Posewitz M.C."/>
        </authorList>
    </citation>
    <scope>NUCLEOTIDE SEQUENCE</scope>
    <source>
        <strain evidence="2">NIVA-4/92</strain>
    </source>
</reference>
<protein>
    <submittedName>
        <fullName evidence="2">Uncharacterized protein</fullName>
    </submittedName>
</protein>
<accession>A0A8J6CDJ8</accession>
<feature type="compositionally biased region" description="Low complexity" evidence="1">
    <location>
        <begin position="47"/>
        <end position="66"/>
    </location>
</feature>
<feature type="compositionally biased region" description="Polar residues" evidence="1">
    <location>
        <begin position="216"/>
        <end position="226"/>
    </location>
</feature>
<sequence length="401" mass="42198">MAGPGSSPTRYGRIVHSTLNPQSKARLCRLFLLGDDLRRAGAPSMSPSPAGEISAAGAAGSDASGAQPYSSVRAALAKADADDAPPICLTFPSSSMPSERARGAAASAAGSASWAERLWPADDELVDDRRSDARSHTSSALGSRQHMTSTRHSATYDDDFDVLASPRGRPARRAPGVRSLAAAASSHDALRPARGRFAAGRSAVPRRVHAMHSIARSVSSRAQTAVRSPRDAAVARGRGARIVRVPSVGHGRGRGGDSGNEDGAGSADDASRSPARGAPYRPASLPRRARSGASGERGVRGARPRARSRARSRARGTLRERWEHGSAIARRYAPGPSSTLGASPAFGRTGARPWYRETSRSRSPTRVRKGLTDEGARWVDEASCHVCIERGVEQVPTFLAR</sequence>
<organism evidence="2 3">
    <name type="scientific">Diacronema lutheri</name>
    <name type="common">Unicellular marine alga</name>
    <name type="synonym">Monochrysis lutheri</name>
    <dbReference type="NCBI Taxonomy" id="2081491"/>
    <lineage>
        <taxon>Eukaryota</taxon>
        <taxon>Haptista</taxon>
        <taxon>Haptophyta</taxon>
        <taxon>Pavlovophyceae</taxon>
        <taxon>Pavlovales</taxon>
        <taxon>Pavlovaceae</taxon>
        <taxon>Diacronema</taxon>
    </lineage>
</organism>
<evidence type="ECO:0000313" key="2">
    <source>
        <dbReference type="EMBL" id="KAG8471082.1"/>
    </source>
</evidence>
<feature type="compositionally biased region" description="Polar residues" evidence="1">
    <location>
        <begin position="136"/>
        <end position="153"/>
    </location>
</feature>
<dbReference type="AlphaFoldDB" id="A0A8J6CDJ8"/>
<gene>
    <name evidence="2" type="ORF">KFE25_009503</name>
</gene>
<feature type="compositionally biased region" description="Low complexity" evidence="1">
    <location>
        <begin position="232"/>
        <end position="245"/>
    </location>
</feature>
<feature type="region of interest" description="Disordered" evidence="1">
    <location>
        <begin position="182"/>
        <end position="366"/>
    </location>
</feature>
<dbReference type="OrthoDB" id="10683471at2759"/>
<feature type="region of interest" description="Disordered" evidence="1">
    <location>
        <begin position="39"/>
        <end position="70"/>
    </location>
</feature>
<keyword evidence="3" id="KW-1185">Reference proteome</keyword>
<dbReference type="Proteomes" id="UP000751190">
    <property type="component" value="Unassembled WGS sequence"/>
</dbReference>
<comment type="caution">
    <text evidence="2">The sequence shown here is derived from an EMBL/GenBank/DDBJ whole genome shotgun (WGS) entry which is preliminary data.</text>
</comment>